<gene>
    <name evidence="3" type="ORF">CLV83_0042</name>
</gene>
<dbReference type="Proteomes" id="UP000294546">
    <property type="component" value="Unassembled WGS sequence"/>
</dbReference>
<dbReference type="CDD" id="cd03819">
    <property type="entry name" value="GT4_WavL-like"/>
    <property type="match status" value="1"/>
</dbReference>
<dbReference type="OrthoDB" id="8523124at2"/>
<dbReference type="InterPro" id="IPR050194">
    <property type="entry name" value="Glycosyltransferase_grp1"/>
</dbReference>
<evidence type="ECO:0000313" key="4">
    <source>
        <dbReference type="Proteomes" id="UP000294546"/>
    </source>
</evidence>
<evidence type="ECO:0000259" key="2">
    <source>
        <dbReference type="Pfam" id="PF13439"/>
    </source>
</evidence>
<reference evidence="3 4" key="1">
    <citation type="submission" date="2019-03" db="EMBL/GenBank/DDBJ databases">
        <title>Genomic Encyclopedia of Archaeal and Bacterial Type Strains, Phase II (KMG-II): from individual species to whole genera.</title>
        <authorList>
            <person name="Goeker M."/>
        </authorList>
    </citation>
    <scope>NUCLEOTIDE SEQUENCE [LARGE SCALE GENOMIC DNA]</scope>
    <source>
        <strain evidence="3 4">DSM 27697</strain>
    </source>
</reference>
<dbReference type="Pfam" id="PF13439">
    <property type="entry name" value="Glyco_transf_4"/>
    <property type="match status" value="1"/>
</dbReference>
<dbReference type="Pfam" id="PF00534">
    <property type="entry name" value="Glycos_transf_1"/>
    <property type="match status" value="1"/>
</dbReference>
<dbReference type="AlphaFoldDB" id="A0A4R1H7P8"/>
<dbReference type="PANTHER" id="PTHR45947">
    <property type="entry name" value="SULFOQUINOVOSYL TRANSFERASE SQD2"/>
    <property type="match status" value="1"/>
</dbReference>
<keyword evidence="4" id="KW-1185">Reference proteome</keyword>
<dbReference type="Gene3D" id="3.40.50.2000">
    <property type="entry name" value="Glycogen Phosphorylase B"/>
    <property type="match status" value="2"/>
</dbReference>
<dbReference type="InterPro" id="IPR001296">
    <property type="entry name" value="Glyco_trans_1"/>
</dbReference>
<dbReference type="PANTHER" id="PTHR45947:SF3">
    <property type="entry name" value="SULFOQUINOVOSYL TRANSFERASE SQD2"/>
    <property type="match status" value="1"/>
</dbReference>
<evidence type="ECO:0000313" key="3">
    <source>
        <dbReference type="EMBL" id="TCK16491.1"/>
    </source>
</evidence>
<comment type="caution">
    <text evidence="3">The sequence shown here is derived from an EMBL/GenBank/DDBJ whole genome shotgun (WGS) entry which is preliminary data.</text>
</comment>
<protein>
    <submittedName>
        <fullName evidence="3">Glycosyltransferase involved in cell wall biosynthesis</fullName>
    </submittedName>
</protein>
<accession>A0A4R1H7P8</accession>
<keyword evidence="3" id="KW-0808">Transferase</keyword>
<dbReference type="InterPro" id="IPR028098">
    <property type="entry name" value="Glyco_trans_4-like_N"/>
</dbReference>
<organism evidence="3 4">
    <name type="scientific">Marinobacterium mangrovicola</name>
    <dbReference type="NCBI Taxonomy" id="1476959"/>
    <lineage>
        <taxon>Bacteria</taxon>
        <taxon>Pseudomonadati</taxon>
        <taxon>Pseudomonadota</taxon>
        <taxon>Gammaproteobacteria</taxon>
        <taxon>Oceanospirillales</taxon>
        <taxon>Oceanospirillaceae</taxon>
        <taxon>Marinobacterium</taxon>
    </lineage>
</organism>
<feature type="domain" description="Glycosyltransferase subfamily 4-like N-terminal" evidence="2">
    <location>
        <begin position="23"/>
        <end position="175"/>
    </location>
</feature>
<dbReference type="SUPFAM" id="SSF53756">
    <property type="entry name" value="UDP-Glycosyltransferase/glycogen phosphorylase"/>
    <property type="match status" value="1"/>
</dbReference>
<proteinExistence type="predicted"/>
<feature type="domain" description="Glycosyl transferase family 1" evidence="1">
    <location>
        <begin position="188"/>
        <end position="346"/>
    </location>
</feature>
<name>A0A4R1H7P8_9GAMM</name>
<sequence>MQREGKGAKSLRVVQVLPALDSGGVERGTVEFAKELVKQGHESIVISSGGRQVATLEAEGSRHISMAVHRKSLRSLALVRPMRRLLTELKPDIIHVRSRAPAWIAWLAWRKLPVNDRPRFVSTVHGMYSVNAYSAVMTKAEHIIAISDCVHDYITQNYGIDARRITRIYRGLDPSVFNASVDLGQWQETLFQEYPQLQGKRLLLMPGRLSRWKGQEAFLDVMRHLSDLRTDCHGVVVGGAEDNKQHYLQELLDKRKELGLDDKVTFVGHRSDIQSFYSLADITCHLSNKAEPFGRTVPEALACGCPVIAYDRGGAAESLHQAFPEGLVEADNPKAFAQRAHELLQRDTIDIHLPEEFYLQHQADATLEVYRRLLASPPG</sequence>
<evidence type="ECO:0000259" key="1">
    <source>
        <dbReference type="Pfam" id="PF00534"/>
    </source>
</evidence>
<dbReference type="RefSeq" id="WP_132285787.1">
    <property type="nucleotide sequence ID" value="NZ_SMFU01000001.1"/>
</dbReference>
<dbReference type="GO" id="GO:0016758">
    <property type="term" value="F:hexosyltransferase activity"/>
    <property type="evidence" value="ECO:0007669"/>
    <property type="project" value="TreeGrafter"/>
</dbReference>
<dbReference type="EMBL" id="SMFU01000001">
    <property type="protein sequence ID" value="TCK16491.1"/>
    <property type="molecule type" value="Genomic_DNA"/>
</dbReference>